<evidence type="ECO:0000256" key="5">
    <source>
        <dbReference type="ARBA" id="ARBA00023242"/>
    </source>
</evidence>
<dbReference type="PANTHER" id="PTHR31674:SF25">
    <property type="entry name" value="B3 DOMAIN-CONTAINING TRANSCRIPTION FACTOR VRN1-LIKE"/>
    <property type="match status" value="1"/>
</dbReference>
<dbReference type="SUPFAM" id="SSF101936">
    <property type="entry name" value="DNA-binding pseudobarrel domain"/>
    <property type="match status" value="1"/>
</dbReference>
<comment type="subcellular location">
    <subcellularLocation>
        <location evidence="1">Nucleus</location>
    </subcellularLocation>
</comment>
<evidence type="ECO:0000256" key="3">
    <source>
        <dbReference type="ARBA" id="ARBA00023125"/>
    </source>
</evidence>
<dbReference type="InterPro" id="IPR039218">
    <property type="entry name" value="REM_fam"/>
</dbReference>
<dbReference type="Pfam" id="PF02362">
    <property type="entry name" value="B3"/>
    <property type="match status" value="1"/>
</dbReference>
<comment type="caution">
    <text evidence="7">The sequence shown here is derived from an EMBL/GenBank/DDBJ whole genome shotgun (WGS) entry which is preliminary data.</text>
</comment>
<dbReference type="Gene3D" id="2.40.330.10">
    <property type="entry name" value="DNA-binding pseudobarrel domain"/>
    <property type="match status" value="1"/>
</dbReference>
<organism evidence="7 8">
    <name type="scientific">Anisodus tanguticus</name>
    <dbReference type="NCBI Taxonomy" id="243964"/>
    <lineage>
        <taxon>Eukaryota</taxon>
        <taxon>Viridiplantae</taxon>
        <taxon>Streptophyta</taxon>
        <taxon>Embryophyta</taxon>
        <taxon>Tracheophyta</taxon>
        <taxon>Spermatophyta</taxon>
        <taxon>Magnoliopsida</taxon>
        <taxon>eudicotyledons</taxon>
        <taxon>Gunneridae</taxon>
        <taxon>Pentapetalae</taxon>
        <taxon>asterids</taxon>
        <taxon>lamiids</taxon>
        <taxon>Solanales</taxon>
        <taxon>Solanaceae</taxon>
        <taxon>Solanoideae</taxon>
        <taxon>Hyoscyameae</taxon>
        <taxon>Anisodus</taxon>
    </lineage>
</organism>
<dbReference type="InterPro" id="IPR015300">
    <property type="entry name" value="DNA-bd_pseudobarrel_sf"/>
</dbReference>
<evidence type="ECO:0000259" key="6">
    <source>
        <dbReference type="PROSITE" id="PS50863"/>
    </source>
</evidence>
<accession>A0AAE1R937</accession>
<gene>
    <name evidence="7" type="ORF">RND71_034188</name>
</gene>
<keyword evidence="8" id="KW-1185">Reference proteome</keyword>
<dbReference type="Proteomes" id="UP001291623">
    <property type="component" value="Unassembled WGS sequence"/>
</dbReference>
<sequence length="113" mass="13203">MLVDPNKHPSFCKLLFTHGFTDKITIPISFARWTGITYMKRMKLVNRKGKEWRVDIARKGRWVHIKGGWAEFRTHNKIASGDTCRFKFIQGYDGSNIGLQKSHEVKGMRYCII</sequence>
<keyword evidence="3" id="KW-0238">DNA-binding</keyword>
<dbReference type="SMART" id="SM01019">
    <property type="entry name" value="B3"/>
    <property type="match status" value="1"/>
</dbReference>
<reference evidence="7" key="1">
    <citation type="submission" date="2023-12" db="EMBL/GenBank/DDBJ databases">
        <title>Genome assembly of Anisodus tanguticus.</title>
        <authorList>
            <person name="Wang Y.-J."/>
        </authorList>
    </citation>
    <scope>NUCLEOTIDE SEQUENCE</scope>
    <source>
        <strain evidence="7">KB-2021</strain>
        <tissue evidence="7">Leaf</tissue>
    </source>
</reference>
<proteinExistence type="predicted"/>
<name>A0AAE1R937_9SOLA</name>
<protein>
    <recommendedName>
        <fullName evidence="6">TF-B3 domain-containing protein</fullName>
    </recommendedName>
</protein>
<dbReference type="PROSITE" id="PS50863">
    <property type="entry name" value="B3"/>
    <property type="match status" value="1"/>
</dbReference>
<evidence type="ECO:0000256" key="1">
    <source>
        <dbReference type="ARBA" id="ARBA00004123"/>
    </source>
</evidence>
<dbReference type="AlphaFoldDB" id="A0AAE1R937"/>
<evidence type="ECO:0000313" key="8">
    <source>
        <dbReference type="Proteomes" id="UP001291623"/>
    </source>
</evidence>
<dbReference type="InterPro" id="IPR003340">
    <property type="entry name" value="B3_DNA-bd"/>
</dbReference>
<dbReference type="PANTHER" id="PTHR31674">
    <property type="entry name" value="B3 DOMAIN-CONTAINING PROTEIN REM-LIKE 3-RELATED"/>
    <property type="match status" value="1"/>
</dbReference>
<dbReference type="GO" id="GO:0005634">
    <property type="term" value="C:nucleus"/>
    <property type="evidence" value="ECO:0007669"/>
    <property type="project" value="UniProtKB-SubCell"/>
</dbReference>
<keyword evidence="5" id="KW-0539">Nucleus</keyword>
<evidence type="ECO:0000313" key="7">
    <source>
        <dbReference type="EMBL" id="KAK4347849.1"/>
    </source>
</evidence>
<dbReference type="EMBL" id="JAVYJV010000018">
    <property type="protein sequence ID" value="KAK4347849.1"/>
    <property type="molecule type" value="Genomic_DNA"/>
</dbReference>
<dbReference type="GO" id="GO:0003677">
    <property type="term" value="F:DNA binding"/>
    <property type="evidence" value="ECO:0007669"/>
    <property type="project" value="UniProtKB-KW"/>
</dbReference>
<feature type="domain" description="TF-B3" evidence="6">
    <location>
        <begin position="22"/>
        <end position="103"/>
    </location>
</feature>
<keyword evidence="2" id="KW-0805">Transcription regulation</keyword>
<evidence type="ECO:0000256" key="4">
    <source>
        <dbReference type="ARBA" id="ARBA00023163"/>
    </source>
</evidence>
<keyword evidence="4" id="KW-0804">Transcription</keyword>
<evidence type="ECO:0000256" key="2">
    <source>
        <dbReference type="ARBA" id="ARBA00023015"/>
    </source>
</evidence>